<dbReference type="AlphaFoldDB" id="A0AAD7PIU6"/>
<organism evidence="1 2">
    <name type="scientific">Quillaja saponaria</name>
    <name type="common">Soap bark tree</name>
    <dbReference type="NCBI Taxonomy" id="32244"/>
    <lineage>
        <taxon>Eukaryota</taxon>
        <taxon>Viridiplantae</taxon>
        <taxon>Streptophyta</taxon>
        <taxon>Embryophyta</taxon>
        <taxon>Tracheophyta</taxon>
        <taxon>Spermatophyta</taxon>
        <taxon>Magnoliopsida</taxon>
        <taxon>eudicotyledons</taxon>
        <taxon>Gunneridae</taxon>
        <taxon>Pentapetalae</taxon>
        <taxon>rosids</taxon>
        <taxon>fabids</taxon>
        <taxon>Fabales</taxon>
        <taxon>Quillajaceae</taxon>
        <taxon>Quillaja</taxon>
    </lineage>
</organism>
<dbReference type="Proteomes" id="UP001163823">
    <property type="component" value="Chromosome 9"/>
</dbReference>
<proteinExistence type="predicted"/>
<reference evidence="1" key="1">
    <citation type="journal article" date="2023" name="Science">
        <title>Elucidation of the pathway for biosynthesis of saponin adjuvants from the soapbark tree.</title>
        <authorList>
            <person name="Reed J."/>
            <person name="Orme A."/>
            <person name="El-Demerdash A."/>
            <person name="Owen C."/>
            <person name="Martin L.B.B."/>
            <person name="Misra R.C."/>
            <person name="Kikuchi S."/>
            <person name="Rejzek M."/>
            <person name="Martin A.C."/>
            <person name="Harkess A."/>
            <person name="Leebens-Mack J."/>
            <person name="Louveau T."/>
            <person name="Stephenson M.J."/>
            <person name="Osbourn A."/>
        </authorList>
    </citation>
    <scope>NUCLEOTIDE SEQUENCE</scope>
    <source>
        <strain evidence="1">S10</strain>
    </source>
</reference>
<comment type="caution">
    <text evidence="1">The sequence shown here is derived from an EMBL/GenBank/DDBJ whole genome shotgun (WGS) entry which is preliminary data.</text>
</comment>
<dbReference type="KEGG" id="qsa:O6P43_022963"/>
<evidence type="ECO:0000313" key="2">
    <source>
        <dbReference type="Proteomes" id="UP001163823"/>
    </source>
</evidence>
<keyword evidence="2" id="KW-1185">Reference proteome</keyword>
<sequence>MVCSASQTGDRKLLCKMSLLESDLREYKVVRMVQFHDQDTGSCDKEVQVYSLKPNAWKRAPEFPRYINYCRSWGCLRFLVCSHSRFQVDVWVMKPYGIKESWLKLFSLKKSKVCRGLHHLAPLARSDSSSNQVFLCRAKIFCCMT</sequence>
<accession>A0AAD7PIU6</accession>
<name>A0AAD7PIU6_QUISA</name>
<gene>
    <name evidence="1" type="ORF">O6P43_022963</name>
</gene>
<dbReference type="EMBL" id="JARAOO010000009">
    <property type="protein sequence ID" value="KAJ7956534.1"/>
    <property type="molecule type" value="Genomic_DNA"/>
</dbReference>
<protein>
    <submittedName>
        <fullName evidence="1">F-box protein</fullName>
    </submittedName>
</protein>
<evidence type="ECO:0000313" key="1">
    <source>
        <dbReference type="EMBL" id="KAJ7956534.1"/>
    </source>
</evidence>